<dbReference type="VEuPathDB" id="FungiDB:DIURU_004123"/>
<evidence type="ECO:0000259" key="1">
    <source>
        <dbReference type="PROSITE" id="PS51207"/>
    </source>
</evidence>
<protein>
    <recommendedName>
        <fullName evidence="1">PXA domain-containing protein</fullName>
    </recommendedName>
</protein>
<sequence>MAAIVQNYIASWYLTKLNTDDPTFVVEVYHLFVEIARDVCGRITRVATADTALLTSYRVASTIETHFERASDDSYLNWGHPLVATSQADYLRLLTRKMLQATFSSIPNPSVTLDTTKIGNSLVQAVVADLVLAKILEKLASPEFLRQIIHDLAKRAIVEKDSKSDSSPVSLWQRAQDAMAGIQQAWTKFSSIRKEGMKLEGIESSVDVLHHSVWSLLASMSNIQHRRPFVYYTICTGREVVKKIPWLHRWINHQINSVLTQSIDSTDPTIIASTIDHLRDSLFNDASPSKPPTTIPSSDETVDAVTIALMKVSQRLTRDDKFWFYQDETYSEYRAGVRNTLEVLEQCHSNKLLIIQLLDILVGELWDI</sequence>
<comment type="caution">
    <text evidence="2">The sequence shown here is derived from an EMBL/GenBank/DDBJ whole genome shotgun (WGS) entry which is preliminary data.</text>
</comment>
<dbReference type="OrthoDB" id="5582218at2759"/>
<name>A0A642UQJ6_DIURU</name>
<dbReference type="RefSeq" id="XP_034011144.1">
    <property type="nucleotide sequence ID" value="XM_034156962.1"/>
</dbReference>
<evidence type="ECO:0000313" key="3">
    <source>
        <dbReference type="Proteomes" id="UP000449547"/>
    </source>
</evidence>
<dbReference type="InterPro" id="IPR003114">
    <property type="entry name" value="Phox_assoc"/>
</dbReference>
<reference evidence="2 3" key="1">
    <citation type="submission" date="2019-07" db="EMBL/GenBank/DDBJ databases">
        <title>Genome assembly of two rare yeast pathogens: Diutina rugosa and Trichomonascus ciferrii.</title>
        <authorList>
            <person name="Mixao V."/>
            <person name="Saus E."/>
            <person name="Hansen A."/>
            <person name="Lass-Flor C."/>
            <person name="Gabaldon T."/>
        </authorList>
    </citation>
    <scope>NUCLEOTIDE SEQUENCE [LARGE SCALE GENOMIC DNA]</scope>
    <source>
        <strain evidence="2 3">CBS 613</strain>
    </source>
</reference>
<organism evidence="2 3">
    <name type="scientific">Diutina rugosa</name>
    <name type="common">Yeast</name>
    <name type="synonym">Candida rugosa</name>
    <dbReference type="NCBI Taxonomy" id="5481"/>
    <lineage>
        <taxon>Eukaryota</taxon>
        <taxon>Fungi</taxon>
        <taxon>Dikarya</taxon>
        <taxon>Ascomycota</taxon>
        <taxon>Saccharomycotina</taxon>
        <taxon>Pichiomycetes</taxon>
        <taxon>Debaryomycetaceae</taxon>
        <taxon>Diutina</taxon>
    </lineage>
</organism>
<dbReference type="EMBL" id="SWFT01000120">
    <property type="protein sequence ID" value="KAA8899866.1"/>
    <property type="molecule type" value="Genomic_DNA"/>
</dbReference>
<gene>
    <name evidence="2" type="ORF">DIURU_004123</name>
</gene>
<proteinExistence type="predicted"/>
<dbReference type="PROSITE" id="PS51207">
    <property type="entry name" value="PXA"/>
    <property type="match status" value="1"/>
</dbReference>
<evidence type="ECO:0000313" key="2">
    <source>
        <dbReference type="EMBL" id="KAA8899866.1"/>
    </source>
</evidence>
<feature type="domain" description="PXA" evidence="1">
    <location>
        <begin position="1"/>
        <end position="157"/>
    </location>
</feature>
<keyword evidence="3" id="KW-1185">Reference proteome</keyword>
<accession>A0A642UQJ6</accession>
<dbReference type="Proteomes" id="UP000449547">
    <property type="component" value="Unassembled WGS sequence"/>
</dbReference>
<dbReference type="GeneID" id="54782774"/>
<dbReference type="AlphaFoldDB" id="A0A642UQJ6"/>
<dbReference type="Pfam" id="PF02194">
    <property type="entry name" value="PXA"/>
    <property type="match status" value="1"/>
</dbReference>